<evidence type="ECO:0000313" key="4">
    <source>
        <dbReference type="Proteomes" id="UP000827284"/>
    </source>
</evidence>
<keyword evidence="4" id="KW-1185">Reference proteome</keyword>
<feature type="compositionally biased region" description="Polar residues" evidence="1">
    <location>
        <begin position="564"/>
        <end position="578"/>
    </location>
</feature>
<feature type="transmembrane region" description="Helical" evidence="2">
    <location>
        <begin position="66"/>
        <end position="91"/>
    </location>
</feature>
<feature type="region of interest" description="Disordered" evidence="1">
    <location>
        <begin position="400"/>
        <end position="494"/>
    </location>
</feature>
<protein>
    <submittedName>
        <fullName evidence="3">Uncharacterized protein</fullName>
    </submittedName>
</protein>
<feature type="region of interest" description="Disordered" evidence="1">
    <location>
        <begin position="256"/>
        <end position="291"/>
    </location>
</feature>
<feature type="compositionally biased region" description="Low complexity" evidence="1">
    <location>
        <begin position="423"/>
        <end position="433"/>
    </location>
</feature>
<feature type="compositionally biased region" description="Polar residues" evidence="1">
    <location>
        <begin position="515"/>
        <end position="532"/>
    </location>
</feature>
<keyword evidence="2" id="KW-0812">Transmembrane</keyword>
<keyword evidence="2" id="KW-1133">Transmembrane helix</keyword>
<dbReference type="EMBL" id="BQFW01000006">
    <property type="protein sequence ID" value="GJJ72087.1"/>
    <property type="molecule type" value="Genomic_DNA"/>
</dbReference>
<dbReference type="Proteomes" id="UP000827284">
    <property type="component" value="Unassembled WGS sequence"/>
</dbReference>
<feature type="transmembrane region" description="Helical" evidence="2">
    <location>
        <begin position="33"/>
        <end position="54"/>
    </location>
</feature>
<keyword evidence="2" id="KW-0472">Membrane</keyword>
<sequence>MIPTIPSTIVATVYCFVLACLCTVQFYRSRTPLRLGAAVMAVFGLSISALSIVYATQRVSLSIFWVYQFVAECISLTWVITTIIHLGYAFYPLTRHQTFIWRTALGSVLLYDAVAIAELSYYCYAVFGSGSLPREATPVLWIYWVRQLVMVLACAVTITYLFVPLVRHHHNAGVAMIADSNTLAVGTWYLSSLGVTCLGYLSMFVYYMTKGNEVFTPQAQSLDLCLRLIACPIFSLPPPRMLLVYFQEKYGSTVRDDNPNTMLEEGITNDPRPRRPAMLVNNSTSHSTRRNSDYFFDEHARRYSGHFPTIYPEDEQEEVSFKSLAKVEGHTGSSSDSSSVERSQRILPTTEHSPEHHKEPLTVASDPSGSNILNALSIHNPSAAFEQPRLFRKFSRRTTHDPLPTLTWHTSPMIYTNNPPVDTSTLTNSTLTNIPASSSSTDIERGQPDPKASRERNDKLRKISDSPILEETEQTTDPSPPRTQGHPPHEGLPEITSNIQLDSIRATSRNAIRNAHGDSNSAHVGHETSTGPLSAGLLRKIRDQHTPHAAAEESSGTKGGHHTPSLSPRASNELVHTT</sequence>
<feature type="compositionally biased region" description="Polar residues" evidence="1">
    <location>
        <begin position="407"/>
        <end position="422"/>
    </location>
</feature>
<feature type="compositionally biased region" description="Polar residues" evidence="1">
    <location>
        <begin position="365"/>
        <end position="374"/>
    </location>
</feature>
<reference evidence="3" key="1">
    <citation type="submission" date="2021-11" db="EMBL/GenBank/DDBJ databases">
        <authorList>
            <person name="Herlambang A."/>
            <person name="Guo Y."/>
            <person name="Takashima Y."/>
            <person name="Nishizawa T."/>
        </authorList>
    </citation>
    <scope>NUCLEOTIDE SEQUENCE</scope>
    <source>
        <strain evidence="3">E1425</strain>
    </source>
</reference>
<gene>
    <name evidence="3" type="ORF">EMPS_04444</name>
</gene>
<feature type="compositionally biased region" description="Basic and acidic residues" evidence="1">
    <location>
        <begin position="442"/>
        <end position="464"/>
    </location>
</feature>
<evidence type="ECO:0000313" key="3">
    <source>
        <dbReference type="EMBL" id="GJJ72087.1"/>
    </source>
</evidence>
<reference evidence="3" key="2">
    <citation type="journal article" date="2022" name="Microbiol. Resour. Announc.">
        <title>Whole-Genome Sequence of Entomortierella parvispora E1425, a Mucoromycotan Fungus Associated with Burkholderiaceae-Related Endosymbiotic Bacteria.</title>
        <authorList>
            <person name="Herlambang A."/>
            <person name="Guo Y."/>
            <person name="Takashima Y."/>
            <person name="Narisawa K."/>
            <person name="Ohta H."/>
            <person name="Nishizawa T."/>
        </authorList>
    </citation>
    <scope>NUCLEOTIDE SEQUENCE</scope>
    <source>
        <strain evidence="3">E1425</strain>
    </source>
</reference>
<organism evidence="3 4">
    <name type="scientific">Entomortierella parvispora</name>
    <dbReference type="NCBI Taxonomy" id="205924"/>
    <lineage>
        <taxon>Eukaryota</taxon>
        <taxon>Fungi</taxon>
        <taxon>Fungi incertae sedis</taxon>
        <taxon>Mucoromycota</taxon>
        <taxon>Mortierellomycotina</taxon>
        <taxon>Mortierellomycetes</taxon>
        <taxon>Mortierellales</taxon>
        <taxon>Mortierellaceae</taxon>
        <taxon>Entomortierella</taxon>
    </lineage>
</organism>
<feature type="transmembrane region" description="Helical" evidence="2">
    <location>
        <begin position="187"/>
        <end position="208"/>
    </location>
</feature>
<dbReference type="OrthoDB" id="2400579at2759"/>
<feature type="transmembrane region" description="Helical" evidence="2">
    <location>
        <begin position="147"/>
        <end position="166"/>
    </location>
</feature>
<evidence type="ECO:0000256" key="2">
    <source>
        <dbReference type="SAM" id="Phobius"/>
    </source>
</evidence>
<dbReference type="AlphaFoldDB" id="A0A9P3H8N8"/>
<feature type="transmembrane region" description="Helical" evidence="2">
    <location>
        <begin position="6"/>
        <end position="26"/>
    </location>
</feature>
<comment type="caution">
    <text evidence="3">The sequence shown here is derived from an EMBL/GenBank/DDBJ whole genome shotgun (WGS) entry which is preliminary data.</text>
</comment>
<feature type="transmembrane region" description="Helical" evidence="2">
    <location>
        <begin position="103"/>
        <end position="127"/>
    </location>
</feature>
<evidence type="ECO:0000256" key="1">
    <source>
        <dbReference type="SAM" id="MobiDB-lite"/>
    </source>
</evidence>
<accession>A0A9P3H8N8</accession>
<name>A0A9P3H8N8_9FUNG</name>
<proteinExistence type="predicted"/>
<feature type="region of interest" description="Disordered" evidence="1">
    <location>
        <begin position="326"/>
        <end position="374"/>
    </location>
</feature>
<feature type="region of interest" description="Disordered" evidence="1">
    <location>
        <begin position="515"/>
        <end position="578"/>
    </location>
</feature>